<reference evidence="1" key="1">
    <citation type="submission" date="2018-11" db="EMBL/GenBank/DDBJ databases">
        <authorList>
            <consortium name="Pathogen Informatics"/>
        </authorList>
    </citation>
    <scope>NUCLEOTIDE SEQUENCE</scope>
</reference>
<dbReference type="AlphaFoldDB" id="A0A448WWE8"/>
<dbReference type="Proteomes" id="UP000784294">
    <property type="component" value="Unassembled WGS sequence"/>
</dbReference>
<proteinExistence type="predicted"/>
<organism evidence="1 2">
    <name type="scientific">Protopolystoma xenopodis</name>
    <dbReference type="NCBI Taxonomy" id="117903"/>
    <lineage>
        <taxon>Eukaryota</taxon>
        <taxon>Metazoa</taxon>
        <taxon>Spiralia</taxon>
        <taxon>Lophotrochozoa</taxon>
        <taxon>Platyhelminthes</taxon>
        <taxon>Monogenea</taxon>
        <taxon>Polyopisthocotylea</taxon>
        <taxon>Polystomatidea</taxon>
        <taxon>Polystomatidae</taxon>
        <taxon>Protopolystoma</taxon>
    </lineage>
</organism>
<dbReference type="EMBL" id="CAAALY010053064">
    <property type="protein sequence ID" value="VEL21777.1"/>
    <property type="molecule type" value="Genomic_DNA"/>
</dbReference>
<gene>
    <name evidence="1" type="ORF">PXEA_LOCUS15217</name>
</gene>
<protein>
    <submittedName>
        <fullName evidence="1">Uncharacterized protein</fullName>
    </submittedName>
</protein>
<evidence type="ECO:0000313" key="2">
    <source>
        <dbReference type="Proteomes" id="UP000784294"/>
    </source>
</evidence>
<name>A0A448WWE8_9PLAT</name>
<accession>A0A448WWE8</accession>
<feature type="non-terminal residue" evidence="1">
    <location>
        <position position="100"/>
    </location>
</feature>
<sequence length="100" mass="11577">MSNVNITCPSNNYSPPLSNAVSLRYHQLRISSLRSILTWHHHVLSSIRVFAPHLHFVSLGTWLQLLLAEPYERRLFIIPLQLAPWHLVLNLNIHTTSLHL</sequence>
<comment type="caution">
    <text evidence="1">The sequence shown here is derived from an EMBL/GenBank/DDBJ whole genome shotgun (WGS) entry which is preliminary data.</text>
</comment>
<keyword evidence="2" id="KW-1185">Reference proteome</keyword>
<evidence type="ECO:0000313" key="1">
    <source>
        <dbReference type="EMBL" id="VEL21777.1"/>
    </source>
</evidence>